<dbReference type="InterPro" id="IPR051801">
    <property type="entry name" value="GH28_Enzymes"/>
</dbReference>
<keyword evidence="6" id="KW-1185">Reference proteome</keyword>
<organism evidence="5 6">
    <name type="scientific">Kitasatospora viridis</name>
    <dbReference type="NCBI Taxonomy" id="281105"/>
    <lineage>
        <taxon>Bacteria</taxon>
        <taxon>Bacillati</taxon>
        <taxon>Actinomycetota</taxon>
        <taxon>Actinomycetes</taxon>
        <taxon>Kitasatosporales</taxon>
        <taxon>Streptomycetaceae</taxon>
        <taxon>Kitasatospora</taxon>
    </lineage>
</organism>
<accession>A0A561TWE8</accession>
<evidence type="ECO:0000256" key="3">
    <source>
        <dbReference type="ARBA" id="ARBA00023295"/>
    </source>
</evidence>
<dbReference type="Proteomes" id="UP000317940">
    <property type="component" value="Unassembled WGS sequence"/>
</dbReference>
<dbReference type="Pfam" id="PF00295">
    <property type="entry name" value="Glyco_hydro_28"/>
    <property type="match status" value="1"/>
</dbReference>
<evidence type="ECO:0000313" key="6">
    <source>
        <dbReference type="Proteomes" id="UP000317940"/>
    </source>
</evidence>
<name>A0A561TWE8_9ACTN</name>
<dbReference type="GO" id="GO:0005975">
    <property type="term" value="P:carbohydrate metabolic process"/>
    <property type="evidence" value="ECO:0007669"/>
    <property type="project" value="InterPro"/>
</dbReference>
<sequence>MSRHIKHLLILATAAAVCGTGLVIVDAGASTAAIGDRHAAGRPVLPATCQTLAADLAAPTNELFGRSQEAAPPDTTRIQDALNSCAGSGKSVVLAAGSGTVAFLSAPLTVKDGEYLVINGGVTLYASRVASQYQASGGSTCGTVATSDGGCKPFIAIDGSNSGIEGTRGVIDGRGGTDIYGTSTTWWDNAQTAKSEGKNQVNPRLVQATGVSNVTVYDVDLVNPAKQHLYFQQDDRVTVWGLRTKTPADARNTDGIDLDSSNNATVTQSYIQAGDDCVAVSTNKAASSNTSILDNYCYGTHGLAVGSETSYGVTSLLAQGNYLQGTDSSGLASTSANGLRIKSDSSKGGLVSGVRFNSTCMTGEKYPLVIDPRYTGSTGTDYPDFKDITVNGVTAVNSQAGAASTLEGYSAGHPLGLRLENVSLDATSVTAEYAGIKLYNSNITPSGTGVTVTGFAGSGAAPSCAFPPFPGL</sequence>
<dbReference type="InterPro" id="IPR012334">
    <property type="entry name" value="Pectin_lyas_fold"/>
</dbReference>
<dbReference type="GO" id="GO:0004650">
    <property type="term" value="F:polygalacturonase activity"/>
    <property type="evidence" value="ECO:0007669"/>
    <property type="project" value="InterPro"/>
</dbReference>
<evidence type="ECO:0000313" key="5">
    <source>
        <dbReference type="EMBL" id="TWF91433.1"/>
    </source>
</evidence>
<dbReference type="RefSeq" id="WP_145909028.1">
    <property type="nucleotide sequence ID" value="NZ_BAAAMZ010000010.1"/>
</dbReference>
<dbReference type="InterPro" id="IPR011050">
    <property type="entry name" value="Pectin_lyase_fold/virulence"/>
</dbReference>
<keyword evidence="2 4" id="KW-0378">Hydrolase</keyword>
<reference evidence="5 6" key="1">
    <citation type="submission" date="2019-06" db="EMBL/GenBank/DDBJ databases">
        <title>Sequencing the genomes of 1000 actinobacteria strains.</title>
        <authorList>
            <person name="Klenk H.-P."/>
        </authorList>
    </citation>
    <scope>NUCLEOTIDE SEQUENCE [LARGE SCALE GENOMIC DNA]</scope>
    <source>
        <strain evidence="5 6">DSM 44826</strain>
    </source>
</reference>
<evidence type="ECO:0000256" key="1">
    <source>
        <dbReference type="ARBA" id="ARBA00008834"/>
    </source>
</evidence>
<dbReference type="Gene3D" id="2.160.20.10">
    <property type="entry name" value="Single-stranded right-handed beta-helix, Pectin lyase-like"/>
    <property type="match status" value="1"/>
</dbReference>
<gene>
    <name evidence="5" type="ORF">FHX73_12548</name>
</gene>
<evidence type="ECO:0000256" key="4">
    <source>
        <dbReference type="RuleBase" id="RU361169"/>
    </source>
</evidence>
<comment type="caution">
    <text evidence="5">The sequence shown here is derived from an EMBL/GenBank/DDBJ whole genome shotgun (WGS) entry which is preliminary data.</text>
</comment>
<dbReference type="EMBL" id="VIWT01000002">
    <property type="protein sequence ID" value="TWF91433.1"/>
    <property type="molecule type" value="Genomic_DNA"/>
</dbReference>
<dbReference type="OrthoDB" id="112037at2"/>
<comment type="similarity">
    <text evidence="1 4">Belongs to the glycosyl hydrolase 28 family.</text>
</comment>
<protein>
    <submittedName>
        <fullName evidence="5">Polygalacturonase</fullName>
    </submittedName>
</protein>
<keyword evidence="3 4" id="KW-0326">Glycosidase</keyword>
<dbReference type="PANTHER" id="PTHR31339:SF9">
    <property type="entry name" value="PLASMIN AND FIBRONECTIN-BINDING PROTEIN A"/>
    <property type="match status" value="1"/>
</dbReference>
<dbReference type="SUPFAM" id="SSF51126">
    <property type="entry name" value="Pectin lyase-like"/>
    <property type="match status" value="1"/>
</dbReference>
<proteinExistence type="inferred from homology"/>
<dbReference type="PANTHER" id="PTHR31339">
    <property type="entry name" value="PECTIN LYASE-RELATED"/>
    <property type="match status" value="1"/>
</dbReference>
<evidence type="ECO:0000256" key="2">
    <source>
        <dbReference type="ARBA" id="ARBA00022801"/>
    </source>
</evidence>
<dbReference type="InterPro" id="IPR000743">
    <property type="entry name" value="Glyco_hydro_28"/>
</dbReference>
<dbReference type="AlphaFoldDB" id="A0A561TWE8"/>